<sequence length="134" mass="14006">MPPLSLVRGRVTAVVCVPLLALAALLALCAPAQAAPTRATPTRATPGQATAGRAVSGPVAAEGRRALLNFGTVKWYNEQKGYGFITPDIPGPDLFVHYSSIVGDGFLTLTEGERVEFQIEQGPKGPQAVDVIPL</sequence>
<feature type="chain" id="PRO_5016838185" evidence="5">
    <location>
        <begin position="35"/>
        <end position="134"/>
    </location>
</feature>
<dbReference type="SMART" id="SM00357">
    <property type="entry name" value="CSP"/>
    <property type="match status" value="1"/>
</dbReference>
<protein>
    <submittedName>
        <fullName evidence="7">Cold shock domain-containing protein</fullName>
    </submittedName>
</protein>
<dbReference type="PANTHER" id="PTHR46565">
    <property type="entry name" value="COLD SHOCK DOMAIN PROTEIN 2"/>
    <property type="match status" value="1"/>
</dbReference>
<dbReference type="FunFam" id="2.40.50.140:FF:000006">
    <property type="entry name" value="Cold shock protein CspC"/>
    <property type="match status" value="1"/>
</dbReference>
<dbReference type="Pfam" id="PF00313">
    <property type="entry name" value="CSD"/>
    <property type="match status" value="1"/>
</dbReference>
<dbReference type="InterPro" id="IPR012340">
    <property type="entry name" value="NA-bd_OB-fold"/>
</dbReference>
<accession>A0A372ZLS5</accession>
<dbReference type="PROSITE" id="PS00352">
    <property type="entry name" value="CSD_1"/>
    <property type="match status" value="1"/>
</dbReference>
<keyword evidence="2" id="KW-0963">Cytoplasm</keyword>
<evidence type="ECO:0000256" key="3">
    <source>
        <dbReference type="RuleBase" id="RU000408"/>
    </source>
</evidence>
<dbReference type="AlphaFoldDB" id="A0A372ZLS5"/>
<evidence type="ECO:0000259" key="6">
    <source>
        <dbReference type="PROSITE" id="PS51857"/>
    </source>
</evidence>
<dbReference type="InterPro" id="IPR011129">
    <property type="entry name" value="CSD"/>
</dbReference>
<evidence type="ECO:0000313" key="7">
    <source>
        <dbReference type="EMBL" id="RGD56701.1"/>
    </source>
</evidence>
<comment type="subcellular location">
    <subcellularLocation>
        <location evidence="1 3">Cytoplasm</location>
    </subcellularLocation>
</comment>
<feature type="domain" description="CSD" evidence="6">
    <location>
        <begin position="68"/>
        <end position="133"/>
    </location>
</feature>
<dbReference type="Gene3D" id="2.40.50.140">
    <property type="entry name" value="Nucleic acid-binding proteins"/>
    <property type="match status" value="1"/>
</dbReference>
<feature type="compositionally biased region" description="Low complexity" evidence="4">
    <location>
        <begin position="36"/>
        <end position="54"/>
    </location>
</feature>
<keyword evidence="5" id="KW-0732">Signal</keyword>
<dbReference type="SUPFAM" id="SSF50249">
    <property type="entry name" value="Nucleic acid-binding proteins"/>
    <property type="match status" value="1"/>
</dbReference>
<dbReference type="PRINTS" id="PR00050">
    <property type="entry name" value="COLDSHOCK"/>
</dbReference>
<feature type="region of interest" description="Disordered" evidence="4">
    <location>
        <begin position="36"/>
        <end position="55"/>
    </location>
</feature>
<gene>
    <name evidence="7" type="ORF">DR950_01850</name>
</gene>
<feature type="signal peptide" evidence="5">
    <location>
        <begin position="1"/>
        <end position="34"/>
    </location>
</feature>
<reference evidence="7 8" key="1">
    <citation type="submission" date="2018-08" db="EMBL/GenBank/DDBJ databases">
        <title>Diversity &amp; Physiological Properties of Lignin-Decomposing Actinobacteria from Soil.</title>
        <authorList>
            <person name="Roh S.G."/>
            <person name="Kim S.B."/>
        </authorList>
    </citation>
    <scope>NUCLEOTIDE SEQUENCE [LARGE SCALE GENOMIC DNA]</scope>
    <source>
        <strain evidence="7 8">MMS17-GH009</strain>
    </source>
</reference>
<dbReference type="InterPro" id="IPR002059">
    <property type="entry name" value="CSP_DNA-bd"/>
</dbReference>
<name>A0A372ZLS5_9ACTN</name>
<dbReference type="GO" id="GO:0005737">
    <property type="term" value="C:cytoplasm"/>
    <property type="evidence" value="ECO:0007669"/>
    <property type="project" value="UniProtKB-SubCell"/>
</dbReference>
<evidence type="ECO:0000256" key="1">
    <source>
        <dbReference type="ARBA" id="ARBA00004496"/>
    </source>
</evidence>
<evidence type="ECO:0000256" key="4">
    <source>
        <dbReference type="SAM" id="MobiDB-lite"/>
    </source>
</evidence>
<dbReference type="PROSITE" id="PS51857">
    <property type="entry name" value="CSD_2"/>
    <property type="match status" value="1"/>
</dbReference>
<proteinExistence type="predicted"/>
<dbReference type="PANTHER" id="PTHR46565:SF20">
    <property type="entry name" value="COLD SHOCK DOMAIN-CONTAINING PROTEIN 4"/>
    <property type="match status" value="1"/>
</dbReference>
<organism evidence="7 8">
    <name type="scientific">Kitasatospora xanthocidica</name>
    <dbReference type="NCBI Taxonomy" id="83382"/>
    <lineage>
        <taxon>Bacteria</taxon>
        <taxon>Bacillati</taxon>
        <taxon>Actinomycetota</taxon>
        <taxon>Actinomycetes</taxon>
        <taxon>Kitasatosporales</taxon>
        <taxon>Streptomycetaceae</taxon>
        <taxon>Kitasatospora</taxon>
    </lineage>
</organism>
<evidence type="ECO:0000313" key="8">
    <source>
        <dbReference type="Proteomes" id="UP000263377"/>
    </source>
</evidence>
<evidence type="ECO:0000256" key="2">
    <source>
        <dbReference type="ARBA" id="ARBA00022490"/>
    </source>
</evidence>
<dbReference type="CDD" id="cd04458">
    <property type="entry name" value="CSP_CDS"/>
    <property type="match status" value="1"/>
</dbReference>
<dbReference type="InterPro" id="IPR019844">
    <property type="entry name" value="CSD_CS"/>
</dbReference>
<evidence type="ECO:0000256" key="5">
    <source>
        <dbReference type="SAM" id="SignalP"/>
    </source>
</evidence>
<dbReference type="EMBL" id="QVIG01000001">
    <property type="protein sequence ID" value="RGD56701.1"/>
    <property type="molecule type" value="Genomic_DNA"/>
</dbReference>
<comment type="caution">
    <text evidence="7">The sequence shown here is derived from an EMBL/GenBank/DDBJ whole genome shotgun (WGS) entry which is preliminary data.</text>
</comment>
<dbReference type="GO" id="GO:0003676">
    <property type="term" value="F:nucleic acid binding"/>
    <property type="evidence" value="ECO:0007669"/>
    <property type="project" value="InterPro"/>
</dbReference>
<keyword evidence="8" id="KW-1185">Reference proteome</keyword>
<dbReference type="Proteomes" id="UP000263377">
    <property type="component" value="Unassembled WGS sequence"/>
</dbReference>